<sequence length="282" mass="32383">MNDEKFKKQIRDAFEKDVPDVLNQIKASPEYRVPDKPRRFGWSFTTKRLVLSATSVVVIALLLIIGARRLQDPVVASTVTLEINPSIQITLDEDDNVIAVTAINDDGDAIIQRNIRYRGLTIEQVTEILINRFEALGYIVDTTDESNIILIEVDADNDSIQSRVEGAFKQSLETRMGRFNAPYWVLNARQIPLTPEQEQAIQQDRIMNQYTRARVALIYRITTLDDSYTIQELLPLTVRELYDLFINLEDPDNLPDYDDMPHHPMGPHMNPYLPDTSIIFSY</sequence>
<feature type="transmembrane region" description="Helical" evidence="1">
    <location>
        <begin position="49"/>
        <end position="67"/>
    </location>
</feature>
<dbReference type="EMBL" id="CP048914">
    <property type="protein sequence ID" value="QMS85946.1"/>
    <property type="molecule type" value="Genomic_DNA"/>
</dbReference>
<gene>
    <name evidence="3" type="ORF">G4Z02_09365</name>
</gene>
<name>A0A7L7KUM7_9MOLU</name>
<dbReference type="Pfam" id="PF23750">
    <property type="entry name" value="RsgI_M"/>
    <property type="match status" value="1"/>
</dbReference>
<proteinExistence type="predicted"/>
<keyword evidence="1" id="KW-0472">Membrane</keyword>
<evidence type="ECO:0000313" key="4">
    <source>
        <dbReference type="Proteomes" id="UP000514720"/>
    </source>
</evidence>
<reference evidence="3 4" key="1">
    <citation type="submission" date="2020-02" db="EMBL/GenBank/DDBJ databases">
        <authorList>
            <person name="Zheng R.K."/>
            <person name="Sun C.M."/>
        </authorList>
    </citation>
    <scope>NUCLEOTIDE SEQUENCE [LARGE SCALE GENOMIC DNA]</scope>
    <source>
        <strain evidence="4">zrk13</strain>
    </source>
</reference>
<evidence type="ECO:0000259" key="2">
    <source>
        <dbReference type="Pfam" id="PF23750"/>
    </source>
</evidence>
<organism evidence="3 4">
    <name type="scientific">Candidatus Xianfuyuplasma coldseepsis</name>
    <dbReference type="NCBI Taxonomy" id="2782163"/>
    <lineage>
        <taxon>Bacteria</taxon>
        <taxon>Bacillati</taxon>
        <taxon>Mycoplasmatota</taxon>
        <taxon>Mollicutes</taxon>
        <taxon>Candidatus Izemoplasmatales</taxon>
        <taxon>Candidatus Izemoplasmataceae</taxon>
        <taxon>Candidatus Xianfuyuplasma</taxon>
    </lineage>
</organism>
<keyword evidence="1" id="KW-0812">Transmembrane</keyword>
<keyword evidence="4" id="KW-1185">Reference proteome</keyword>
<feature type="domain" description="Anti-sigma factor RsgI-like middle" evidence="2">
    <location>
        <begin position="77"/>
        <end position="178"/>
    </location>
</feature>
<protein>
    <recommendedName>
        <fullName evidence="2">Anti-sigma factor RsgI-like middle domain-containing protein</fullName>
    </recommendedName>
</protein>
<dbReference type="KEGG" id="xcl:G4Z02_09365"/>
<dbReference type="AlphaFoldDB" id="A0A7L7KUM7"/>
<dbReference type="InterPro" id="IPR055431">
    <property type="entry name" value="RsgI_M"/>
</dbReference>
<accession>A0A7L7KUM7</accession>
<dbReference type="RefSeq" id="WP_258877760.1">
    <property type="nucleotide sequence ID" value="NZ_CP048914.1"/>
</dbReference>
<keyword evidence="1" id="KW-1133">Transmembrane helix</keyword>
<evidence type="ECO:0000256" key="1">
    <source>
        <dbReference type="SAM" id="Phobius"/>
    </source>
</evidence>
<dbReference type="Proteomes" id="UP000514720">
    <property type="component" value="Chromosome"/>
</dbReference>
<evidence type="ECO:0000313" key="3">
    <source>
        <dbReference type="EMBL" id="QMS85946.1"/>
    </source>
</evidence>